<dbReference type="InterPro" id="IPR051436">
    <property type="entry name" value="Autophagy-related_EPG5"/>
</dbReference>
<evidence type="ECO:0000256" key="2">
    <source>
        <dbReference type="ARBA" id="ARBA00023006"/>
    </source>
</evidence>
<dbReference type="PANTHER" id="PTHR31139">
    <property type="entry name" value="ECTOPIC P GRANULES PROTEIN 5 HOMOLOG"/>
    <property type="match status" value="1"/>
</dbReference>
<keyword evidence="2" id="KW-0072">Autophagy</keyword>
<evidence type="ECO:0000256" key="3">
    <source>
        <dbReference type="SAM" id="MobiDB-lite"/>
    </source>
</evidence>
<dbReference type="PANTHER" id="PTHR31139:SF4">
    <property type="entry name" value="ECTOPIC P GRANULES PROTEIN 5 HOMOLOG"/>
    <property type="match status" value="1"/>
</dbReference>
<dbReference type="RefSeq" id="XP_044554663.1">
    <property type="nucleotide sequence ID" value="XM_044687155.1"/>
</dbReference>
<evidence type="ECO:0000313" key="5">
    <source>
        <dbReference type="EMBL" id="KAG2392769.1"/>
    </source>
</evidence>
<feature type="compositionally biased region" description="Low complexity" evidence="3">
    <location>
        <begin position="144"/>
        <end position="158"/>
    </location>
</feature>
<comment type="similarity">
    <text evidence="1">Belongs to the EPG5 family.</text>
</comment>
<sequence>MMQATRKNFESEELLDDELSSSSHTTSSEIHFNEPNLDSSSNRIITSSLLVNHHHSDDTNNFNNNIENSKHGEINQIINANINLNHSVSFRMDLPSHHNSSSNQEGIQFDETSNTNNTLKQQALKQQEAYGKVTSGSSDEPTNNKKNQPSSSLQQQQPIYWIPMHKPSLLEEPNQQLQNIISPSLEDDSFLMIDVNERGDLYTSQTFLDSNGVRHDEEIRKHRLYPSMIPSGEGFAGSLPKYSVCLDLDQVAKEMGSDIQVDVSSFVNAPNSTATTPNVMDSSNNIKDQNHEVNAMTMYPLLISAVDSDSLFGNAIGSQLVKRSGGDASSSGSNLGQALAASASTTTTTIMATSVDLIPLLQPQIELGYLNNLLLNESAVLDRMGKRQIEFHHDFYVLCYEYYNSFCKVKKLKDSLAQLVSEQKGLQKSLFTFSTKTFQSPTCQCGDGYQLVGSVTALNATPNKHVIEALHKNFAQIRRLYHDNVVEANLLNKYANIRISHYLDELISSSNLFNVQTPIVLTLQHNTRSEHDNEVAERLKTCIQILFFFEQVTHGMASIVTPLGCTELESSLDETMKELKSFRNDIRNWISWCVTQLIKIATIEDNRFIIFEIVKCRHVGSWAAFMLQFPIIDSDSSVDQFLAFFSLFLTPTYIKENELILTEDDYLSLWQQLRLFESMDYILSGCTQQFFKEKQSSYFTSLSRAFSFIDTVLYILYQALINFSKSPSHSSFTRMLSQNMARLVQMASNSISQLEGVSTEDIEYLFNSFYVKCFKGLLSSTSNLWSFLSELPYEIISEACACSIFWIMFRDEKTVDMNISYDVLRDLDLWTHKLNENKTLRNNFITMFQQKECGYLFPVLSRLGCSHSFGLASIIVHELFLIGFINDTSRDTYFRDATKNIVLICEAHPRLVSLVLALVTKYLKFVDRYSLTIFKQLPLKSWKITKDKDLSLIEELILKPMTSTEHELARFIIENLPWSDDIKNVLLPLEVQQRLMLLVAKAVSFHRKDSQYSFIRKDPWNELEEWGYSILQRVKLYDEIQTPLVTIHPTDHPTLSGLLHSVESSKKNIDGVSAYTILSLSDVGTSVQRFNEIAKGWLELMINTKPNRRALRIMLELSVRFCDSAKNSTTDVSSPNYLTFQPHLDNILNLDTNKSFLGRLVNSERAIGEYTCIVSTGICNFIEKLFEAHKLSTLKSFVAFWVNEFIKVSSWTTNTCCMYILNSICKTVLQLNLVGQTGLPSYLSQLDAMENFGLFPTGLFGSATTIVHAPFFSKDIRPQTQYPHLSLFYLLGIASQEFHKRQQIANLTLSSNFQAASKTFDPVRFSIYRILCYCIGLSDIIVDPNTPLPNAQEIHACLPIYWQLFFYLYFEKQLTSANMVRFFGYQFLDIPNKEKIMSQIIEKLENLKAFYGRNTSISNNAATSIELYHAMVIWMNSTKDSFYTLINMIMNQNTDTMGSTIQPYFLPSKLVSVMNEDVSKDCSLLWYDCVDSSVLRIIQGSQVSQYLSLIYPNLNPSQKLLTRKSTRSLIFNNSKVDLAYLTKKEKETMKLIPLLQSFYVNYLKKGFVVNIADIDPSIIRNYTSKYSTNKETHINADTEFVTLFPRMYDNVRKQKVLELRCYKGIFCKWPGKVLFFYDESEENKAITQRVANNRAHLYKILESDYVEPYLCDLLLRLDITLRNVESQQLGSSIFYHLLHYYQAICNMFPPFQNSLERILKSYAEKYIRDQPHEMMALMSTIMIDPARTALLSSFFNPMLSPELWSSYLKNLYIEKRKMLSGNMMLLYSTFNVDEWLKNDCSLESRQAVIDHCIEALIMYRHDMTAKGVLSRTGEQEIFNFYLHLIPKCVNHQFSEFYIYSVRKLLQFIADLPSEMISTFNQMVFLEASNDDVLREHIDITREYLWKSRKVGNPVYSVVPAPNVKELVVMIERIICSCNSASPLVVESQQIFEIICKVFEPLIFPVPTNSISQSTSSLGSGHFISPWMDKDHATASFVVASFVKCIKFVLQFNKDILNHVWNLYSKFIFPNMETSCVNIYNQELTQIDWSTWSVINFDQIAQLREILDEPVKRSLSSNASTHRLFIKSIITSIPWMIIVDRIVKCGIGKDLTSRFYSDMLCLFASALLKMTSSQQIDDTLLNLADTTLTMNIEWNRMNVEHFQMALKQYSKNFMDIKEYAYKLSNKHLEIAFRFLEQACISNHSGHMDASIIHNTHASHVVDHVTYESSSHYPLYEESIENPNTTAASTKPLILYYIDFVISTISYVLTTRTQQSTSNASIIETYFLGDITKPFVWIMNEIVSQNDFNTIIEQLLQLLTFCNHPYPEFDNIFQFLISKLFEHPQQVALPLFIAAQSVKNYSKCVLLMEFAMRAYLGTKPMSPWNELISNLWLPPNETLIRQFSSACIEKGCSLTFFVHNLKRLMVERGSMMINFEKLVGEYILNSNIFCKDQIDLIQVINGGNYSDASHLKSELYLIPVWSLYINLLMENRPSHLVLVGDNTSSVMMMYPQLQQQQYINAFSQSKSVLSTLCYLDSLIDRSAFIAPPQQFYAGFEGILAFTNLLLTISEDRSTESALSKVVSFFSKKNTLEAYHEDFKTFARALGVFLLRHTAKFHPDDQKATKEYQKLKNVLDKKLTKTNLDAKEKRCLEILNRYLSSENYGEMNFLMGLQSLMFELLNVMFDTKQITVFPYF</sequence>
<dbReference type="Pfam" id="PF26573">
    <property type="entry name" value="TPR_Epg5_2"/>
    <property type="match status" value="1"/>
</dbReference>
<dbReference type="Proteomes" id="UP000816034">
    <property type="component" value="Unassembled WGS sequence"/>
</dbReference>
<dbReference type="GO" id="GO:0005737">
    <property type="term" value="C:cytoplasm"/>
    <property type="evidence" value="ECO:0007669"/>
    <property type="project" value="TreeGrafter"/>
</dbReference>
<organism evidence="5 6">
    <name type="scientific">Naegleria lovaniensis</name>
    <name type="common">Amoeba</name>
    <dbReference type="NCBI Taxonomy" id="51637"/>
    <lineage>
        <taxon>Eukaryota</taxon>
        <taxon>Discoba</taxon>
        <taxon>Heterolobosea</taxon>
        <taxon>Tetramitia</taxon>
        <taxon>Eutetramitia</taxon>
        <taxon>Vahlkampfiidae</taxon>
        <taxon>Naegleria</taxon>
    </lineage>
</organism>
<name>A0AA88KRL0_NAELO</name>
<evidence type="ECO:0000259" key="4">
    <source>
        <dbReference type="Pfam" id="PF26573"/>
    </source>
</evidence>
<feature type="region of interest" description="Disordered" evidence="3">
    <location>
        <begin position="1"/>
        <end position="39"/>
    </location>
</feature>
<feature type="domain" description="Epg5-like TPR" evidence="4">
    <location>
        <begin position="1320"/>
        <end position="1439"/>
    </location>
</feature>
<keyword evidence="6" id="KW-1185">Reference proteome</keyword>
<protein>
    <recommendedName>
        <fullName evidence="4">Epg5-like TPR domain-containing protein</fullName>
    </recommendedName>
</protein>
<dbReference type="GeneID" id="68103948"/>
<evidence type="ECO:0000313" key="6">
    <source>
        <dbReference type="Proteomes" id="UP000816034"/>
    </source>
</evidence>
<proteinExistence type="inferred from homology"/>
<dbReference type="EMBL" id="PYSW02000004">
    <property type="protein sequence ID" value="KAG2392769.1"/>
    <property type="molecule type" value="Genomic_DNA"/>
</dbReference>
<evidence type="ECO:0000256" key="1">
    <source>
        <dbReference type="ARBA" id="ARBA00010948"/>
    </source>
</evidence>
<reference evidence="5 6" key="1">
    <citation type="journal article" date="2018" name="BMC Genomics">
        <title>The genome of Naegleria lovaniensis, the basis for a comparative approach to unravel pathogenicity factors of the human pathogenic amoeba N. fowleri.</title>
        <authorList>
            <person name="Liechti N."/>
            <person name="Schurch N."/>
            <person name="Bruggmann R."/>
            <person name="Wittwer M."/>
        </authorList>
    </citation>
    <scope>NUCLEOTIDE SEQUENCE [LARGE SCALE GENOMIC DNA]</scope>
    <source>
        <strain evidence="5 6">ATCC 30569</strain>
    </source>
</reference>
<dbReference type="InterPro" id="IPR058750">
    <property type="entry name" value="TPR_Epg5"/>
</dbReference>
<dbReference type="GO" id="GO:0097352">
    <property type="term" value="P:autophagosome maturation"/>
    <property type="evidence" value="ECO:0007669"/>
    <property type="project" value="TreeGrafter"/>
</dbReference>
<gene>
    <name evidence="5" type="ORF">C9374_011494</name>
</gene>
<comment type="caution">
    <text evidence="5">The sequence shown here is derived from an EMBL/GenBank/DDBJ whole genome shotgun (WGS) entry which is preliminary data.</text>
</comment>
<feature type="compositionally biased region" description="Low complexity" evidence="3">
    <location>
        <begin position="20"/>
        <end position="29"/>
    </location>
</feature>
<accession>A0AA88KRL0</accession>
<feature type="region of interest" description="Disordered" evidence="3">
    <location>
        <begin position="123"/>
        <end position="158"/>
    </location>
</feature>